<gene>
    <name evidence="1" type="ORF">BSTOLATCC_MIC64224</name>
</gene>
<dbReference type="Pfam" id="PF01344">
    <property type="entry name" value="Kelch_1"/>
    <property type="match status" value="1"/>
</dbReference>
<accession>A0AAU9KNS3</accession>
<reference evidence="1" key="1">
    <citation type="submission" date="2021-09" db="EMBL/GenBank/DDBJ databases">
        <authorList>
            <consortium name="AG Swart"/>
            <person name="Singh M."/>
            <person name="Singh A."/>
            <person name="Seah K."/>
            <person name="Emmerich C."/>
        </authorList>
    </citation>
    <scope>NUCLEOTIDE SEQUENCE</scope>
    <source>
        <strain evidence="1">ATCC30299</strain>
    </source>
</reference>
<organism evidence="1 2">
    <name type="scientific">Blepharisma stoltei</name>
    <dbReference type="NCBI Taxonomy" id="1481888"/>
    <lineage>
        <taxon>Eukaryota</taxon>
        <taxon>Sar</taxon>
        <taxon>Alveolata</taxon>
        <taxon>Ciliophora</taxon>
        <taxon>Postciliodesmatophora</taxon>
        <taxon>Heterotrichea</taxon>
        <taxon>Heterotrichida</taxon>
        <taxon>Blepharismidae</taxon>
        <taxon>Blepharisma</taxon>
    </lineage>
</organism>
<keyword evidence="2" id="KW-1185">Reference proteome</keyword>
<evidence type="ECO:0000313" key="1">
    <source>
        <dbReference type="EMBL" id="CAG9335761.1"/>
    </source>
</evidence>
<dbReference type="Proteomes" id="UP001162131">
    <property type="component" value="Unassembled WGS sequence"/>
</dbReference>
<dbReference type="InterPro" id="IPR015915">
    <property type="entry name" value="Kelch-typ_b-propeller"/>
</dbReference>
<dbReference type="SUPFAM" id="SSF50965">
    <property type="entry name" value="Galactose oxidase, central domain"/>
    <property type="match status" value="1"/>
</dbReference>
<proteinExistence type="predicted"/>
<protein>
    <recommendedName>
        <fullName evidence="3">Kelch motif family protein</fullName>
    </recommendedName>
</protein>
<dbReference type="Gene3D" id="2.120.10.80">
    <property type="entry name" value="Kelch-type beta propeller"/>
    <property type="match status" value="1"/>
</dbReference>
<dbReference type="InterPro" id="IPR011043">
    <property type="entry name" value="Gal_Oxase/kelch_b-propeller"/>
</dbReference>
<dbReference type="InterPro" id="IPR006652">
    <property type="entry name" value="Kelch_1"/>
</dbReference>
<evidence type="ECO:0008006" key="3">
    <source>
        <dbReference type="Google" id="ProtNLM"/>
    </source>
</evidence>
<dbReference type="EMBL" id="CAJZBQ010000062">
    <property type="protein sequence ID" value="CAG9335761.1"/>
    <property type="molecule type" value="Genomic_DNA"/>
</dbReference>
<sequence length="262" mass="30410">MNQHISTYQNKTYLIPYKHNQTNLFIYDTESERETVQVLSAPEILNFGTCITLLPNGELFCFGKIDPYSGISLIIDQNFDIRVLPSGTCCACSSGIYLNNSVYCFGGEMMTAPLPLAERFDLDENRWIMLNPMEEYDYYCSCVMFNGNILITGFENKNIWRYSVEEDSYTRISFEFADIKRKILISDISERLYLIECGGLIFESEIEDDNAWKPIGSSLISNVWPVQVSYAYNGRAVYFSMNSDEYRYKFDLDEKNMIKFKN</sequence>
<comment type="caution">
    <text evidence="1">The sequence shown here is derived from an EMBL/GenBank/DDBJ whole genome shotgun (WGS) entry which is preliminary data.</text>
</comment>
<dbReference type="AlphaFoldDB" id="A0AAU9KNS3"/>
<name>A0AAU9KNS3_9CILI</name>
<evidence type="ECO:0000313" key="2">
    <source>
        <dbReference type="Proteomes" id="UP001162131"/>
    </source>
</evidence>